<feature type="signal peptide" evidence="8">
    <location>
        <begin position="1"/>
        <end position="23"/>
    </location>
</feature>
<evidence type="ECO:0000256" key="6">
    <source>
        <dbReference type="ARBA" id="ARBA00023139"/>
    </source>
</evidence>
<protein>
    <submittedName>
        <fullName evidence="11">Ger(X)C family spore germination protein</fullName>
    </submittedName>
</protein>
<evidence type="ECO:0000256" key="3">
    <source>
        <dbReference type="ARBA" id="ARBA00022544"/>
    </source>
</evidence>
<evidence type="ECO:0000256" key="4">
    <source>
        <dbReference type="ARBA" id="ARBA00022729"/>
    </source>
</evidence>
<dbReference type="Pfam" id="PF25198">
    <property type="entry name" value="Spore_GerAC_N"/>
    <property type="match status" value="1"/>
</dbReference>
<evidence type="ECO:0000256" key="1">
    <source>
        <dbReference type="ARBA" id="ARBA00004635"/>
    </source>
</evidence>
<dbReference type="AlphaFoldDB" id="A0AA95I036"/>
<keyword evidence="4 8" id="KW-0732">Signal</keyword>
<evidence type="ECO:0000256" key="8">
    <source>
        <dbReference type="SAM" id="SignalP"/>
    </source>
</evidence>
<dbReference type="InterPro" id="IPR057336">
    <property type="entry name" value="GerAC_N"/>
</dbReference>
<dbReference type="Pfam" id="PF05504">
    <property type="entry name" value="Spore_GerAC"/>
    <property type="match status" value="1"/>
</dbReference>
<keyword evidence="6" id="KW-0564">Palmitate</keyword>
<evidence type="ECO:0000256" key="2">
    <source>
        <dbReference type="ARBA" id="ARBA00007886"/>
    </source>
</evidence>
<feature type="chain" id="PRO_5041667214" evidence="8">
    <location>
        <begin position="24"/>
        <end position="399"/>
    </location>
</feature>
<keyword evidence="3" id="KW-0309">Germination</keyword>
<dbReference type="GO" id="GO:0016020">
    <property type="term" value="C:membrane"/>
    <property type="evidence" value="ECO:0007669"/>
    <property type="project" value="UniProtKB-SubCell"/>
</dbReference>
<dbReference type="Gene3D" id="3.30.300.210">
    <property type="entry name" value="Nutrient germinant receptor protein C, domain 3"/>
    <property type="match status" value="1"/>
</dbReference>
<evidence type="ECO:0000313" key="12">
    <source>
        <dbReference type="Proteomes" id="UP001177943"/>
    </source>
</evidence>
<gene>
    <name evidence="11" type="ORF">QNH46_13955</name>
</gene>
<evidence type="ECO:0000313" key="11">
    <source>
        <dbReference type="EMBL" id="WHX47271.1"/>
    </source>
</evidence>
<feature type="domain" description="Spore germination GerAC-like C-terminal" evidence="9">
    <location>
        <begin position="219"/>
        <end position="385"/>
    </location>
</feature>
<dbReference type="InterPro" id="IPR008844">
    <property type="entry name" value="Spore_GerAC-like"/>
</dbReference>
<dbReference type="InterPro" id="IPR038501">
    <property type="entry name" value="Spore_GerAC_C_sf"/>
</dbReference>
<comment type="subcellular location">
    <subcellularLocation>
        <location evidence="1">Membrane</location>
        <topology evidence="1">Lipid-anchor</topology>
    </subcellularLocation>
</comment>
<evidence type="ECO:0000256" key="5">
    <source>
        <dbReference type="ARBA" id="ARBA00023136"/>
    </source>
</evidence>
<name>A0AA95I036_9BACL</name>
<keyword evidence="7" id="KW-0449">Lipoprotein</keyword>
<keyword evidence="5" id="KW-0472">Membrane</keyword>
<sequence length="399" mass="45220">MSKLRCKPFLVILSALTFLTASGCWSPVELNDRAFVSLMMIDLTEDGQFELTLGFTLPNRMIPGQVGGSGESGKEPFGYVTKTGKNLPQAYQEIQSDITRRITFGQTRTIVIGSALAKHGLDPLLEFSSRHITFHISANLFVTQGKVLELAETPTTFERFVPVILRSYISHRQTIDTTLRDVLRARYSSGDILVPILTLSKPPSTMAKKEKSEVWLGIDGAAIFVKGRMIEQQLNKEEMKSALLLNSNVSEMTFRIDSPTDGKEITFNIEDVSTKIQAGRKDNTPSIRLITRGMASILTSDSKLDLLNDQQLILLQKELNQEIRSRMMQMISSTRAVKADVFHLNQYIDWKYPDIWKRLRSNWDEFYAKELDIETAVNIRIRGTGEAYRSIRTKWREGT</sequence>
<dbReference type="NCBIfam" id="TIGR02887">
    <property type="entry name" value="spore_ger_x_C"/>
    <property type="match status" value="1"/>
</dbReference>
<dbReference type="GO" id="GO:0009847">
    <property type="term" value="P:spore germination"/>
    <property type="evidence" value="ECO:0007669"/>
    <property type="project" value="InterPro"/>
</dbReference>
<dbReference type="KEGG" id="pwn:QNH46_13955"/>
<proteinExistence type="inferred from homology"/>
<accession>A0AA95I036</accession>
<dbReference type="InterPro" id="IPR046953">
    <property type="entry name" value="Spore_GerAC-like_C"/>
</dbReference>
<reference evidence="11" key="1">
    <citation type="submission" date="2023-05" db="EMBL/GenBank/DDBJ databases">
        <title>Comparative genomics of Bacillaceae isolates and their secondary metabolite potential.</title>
        <authorList>
            <person name="Song L."/>
            <person name="Nielsen L.J."/>
            <person name="Mohite O."/>
            <person name="Xu X."/>
            <person name="Weber T."/>
            <person name="Kovacs A.T."/>
        </authorList>
    </citation>
    <scope>NUCLEOTIDE SEQUENCE</scope>
    <source>
        <strain evidence="11">B2_4</strain>
    </source>
</reference>
<dbReference type="Proteomes" id="UP001177943">
    <property type="component" value="Chromosome"/>
</dbReference>
<dbReference type="PANTHER" id="PTHR35789:SF1">
    <property type="entry name" value="SPORE GERMINATION PROTEIN B3"/>
    <property type="match status" value="1"/>
</dbReference>
<evidence type="ECO:0000259" key="9">
    <source>
        <dbReference type="Pfam" id="PF05504"/>
    </source>
</evidence>
<dbReference type="PROSITE" id="PS51257">
    <property type="entry name" value="PROKAR_LIPOPROTEIN"/>
    <property type="match status" value="1"/>
</dbReference>
<evidence type="ECO:0000259" key="10">
    <source>
        <dbReference type="Pfam" id="PF25198"/>
    </source>
</evidence>
<evidence type="ECO:0000256" key="7">
    <source>
        <dbReference type="ARBA" id="ARBA00023288"/>
    </source>
</evidence>
<organism evidence="11 12">
    <name type="scientific">Paenibacillus woosongensis</name>
    <dbReference type="NCBI Taxonomy" id="307580"/>
    <lineage>
        <taxon>Bacteria</taxon>
        <taxon>Bacillati</taxon>
        <taxon>Bacillota</taxon>
        <taxon>Bacilli</taxon>
        <taxon>Bacillales</taxon>
        <taxon>Paenibacillaceae</taxon>
        <taxon>Paenibacillus</taxon>
    </lineage>
</organism>
<comment type="similarity">
    <text evidence="2">Belongs to the GerABKC lipoprotein family.</text>
</comment>
<dbReference type="EMBL" id="CP126084">
    <property type="protein sequence ID" value="WHX47271.1"/>
    <property type="molecule type" value="Genomic_DNA"/>
</dbReference>
<dbReference type="PANTHER" id="PTHR35789">
    <property type="entry name" value="SPORE GERMINATION PROTEIN B3"/>
    <property type="match status" value="1"/>
</dbReference>
<dbReference type="RefSeq" id="WP_283924860.1">
    <property type="nucleotide sequence ID" value="NZ_CP126084.1"/>
</dbReference>
<feature type="domain" description="Spore germination protein N-terminal" evidence="10">
    <location>
        <begin position="28"/>
        <end position="198"/>
    </location>
</feature>